<feature type="domain" description="DNA primase/polymerase bifunctional N-terminal" evidence="1">
    <location>
        <begin position="7"/>
        <end position="163"/>
    </location>
</feature>
<dbReference type="SUPFAM" id="SSF56747">
    <property type="entry name" value="Prim-pol domain"/>
    <property type="match status" value="1"/>
</dbReference>
<dbReference type="Pfam" id="PF03796">
    <property type="entry name" value="DnaB_C"/>
    <property type="match status" value="1"/>
</dbReference>
<dbReference type="GO" id="GO:0003678">
    <property type="term" value="F:DNA helicase activity"/>
    <property type="evidence" value="ECO:0007669"/>
    <property type="project" value="InterPro"/>
</dbReference>
<organism evidence="2">
    <name type="scientific">viral metagenome</name>
    <dbReference type="NCBI Taxonomy" id="1070528"/>
    <lineage>
        <taxon>unclassified sequences</taxon>
        <taxon>metagenomes</taxon>
        <taxon>organismal metagenomes</taxon>
    </lineage>
</organism>
<accession>A0A6H1ZQN5</accession>
<evidence type="ECO:0000313" key="3">
    <source>
        <dbReference type="EMBL" id="QJI02687.1"/>
    </source>
</evidence>
<dbReference type="GO" id="GO:0006260">
    <property type="term" value="P:DNA replication"/>
    <property type="evidence" value="ECO:0007669"/>
    <property type="project" value="InterPro"/>
</dbReference>
<dbReference type="InterPro" id="IPR015330">
    <property type="entry name" value="DNA_primase/pol_bifunc_N"/>
</dbReference>
<proteinExistence type="predicted"/>
<dbReference type="AlphaFoldDB" id="A0A6H1ZQN5"/>
<reference evidence="2" key="1">
    <citation type="submission" date="2020-03" db="EMBL/GenBank/DDBJ databases">
        <title>The deep terrestrial virosphere.</title>
        <authorList>
            <person name="Holmfeldt K."/>
            <person name="Nilsson E."/>
            <person name="Simone D."/>
            <person name="Lopez-Fernandez M."/>
            <person name="Wu X."/>
            <person name="de Brujin I."/>
            <person name="Lundin D."/>
            <person name="Andersson A."/>
            <person name="Bertilsson S."/>
            <person name="Dopson M."/>
        </authorList>
    </citation>
    <scope>NUCLEOTIDE SEQUENCE</scope>
    <source>
        <strain evidence="2">TM448A01654</strain>
        <strain evidence="3">TM448B03531</strain>
    </source>
</reference>
<evidence type="ECO:0000259" key="1">
    <source>
        <dbReference type="SMART" id="SM00943"/>
    </source>
</evidence>
<dbReference type="InterPro" id="IPR007694">
    <property type="entry name" value="DNA_helicase_DnaB-like_C"/>
</dbReference>
<protein>
    <submittedName>
        <fullName evidence="2">Putative bifunctional DNA primase/polymerase</fullName>
    </submittedName>
</protein>
<dbReference type="GO" id="GO:0005524">
    <property type="term" value="F:ATP binding"/>
    <property type="evidence" value="ECO:0007669"/>
    <property type="project" value="InterPro"/>
</dbReference>
<dbReference type="EMBL" id="MT144183">
    <property type="protein sequence ID" value="QJA50243.1"/>
    <property type="molecule type" value="Genomic_DNA"/>
</dbReference>
<gene>
    <name evidence="2" type="ORF">TM448A01654_0003</name>
    <name evidence="3" type="ORF">TM448B03531_0010</name>
</gene>
<dbReference type="Pfam" id="PF09250">
    <property type="entry name" value="Prim-Pol"/>
    <property type="match status" value="1"/>
</dbReference>
<dbReference type="InterPro" id="IPR027417">
    <property type="entry name" value="P-loop_NTPase"/>
</dbReference>
<dbReference type="CDD" id="cd04859">
    <property type="entry name" value="Prim_Pol"/>
    <property type="match status" value="1"/>
</dbReference>
<name>A0A6H1ZQN5_9ZZZZ</name>
<dbReference type="EMBL" id="MT145022">
    <property type="protein sequence ID" value="QJI02687.1"/>
    <property type="molecule type" value="Genomic_DNA"/>
</dbReference>
<dbReference type="Gene3D" id="3.40.50.300">
    <property type="entry name" value="P-loop containing nucleotide triphosphate hydrolases"/>
    <property type="match status" value="1"/>
</dbReference>
<dbReference type="Gene3D" id="3.30.720.160">
    <property type="entry name" value="Bifunctional DNA primase/polymerase, N-terminal"/>
    <property type="match status" value="1"/>
</dbReference>
<dbReference type="SMART" id="SM00943">
    <property type="entry name" value="Prim-Pol"/>
    <property type="match status" value="1"/>
</dbReference>
<dbReference type="SUPFAM" id="SSF52540">
    <property type="entry name" value="P-loop containing nucleoside triphosphate hydrolases"/>
    <property type="match status" value="1"/>
</dbReference>
<evidence type="ECO:0000313" key="2">
    <source>
        <dbReference type="EMBL" id="QJA50243.1"/>
    </source>
</evidence>
<sequence>MDILTAALGYAALGFSIIPIKSKEKAPPLVAWQKYQKERASTEQIKSWWKDYPSANLAIITGEISNLFIIDCDSSESCAFIKDYIPVNLIIPTAKTPRGGNHLCFKYPHGSNLTIAAGVIKNLDIRGEGGYFLVYPSITGNGKGYEWIIKPTEDNIPDLPEKLLEFLKSSSNLNNPIKSYNILYKHVGGGKQEPLQCVTSVTMRDIWESGVRDENLFHVAWNLIKSGNPEEYVEQVLTAIIHSWGEHDERWVTAKIQSALNRKNEKERNLATEIEQWISVTTGDMSMTECDKELGIVTKRDKDNRRQIFHRLIGKEIEKVGTKNGVFRRINKDCEDLDFINADTTPFDISFPMGIHELVTLYRKSLVVIAGEPNAGKTAYCLNLAKKNIDKQNIIYFSSEMGASELKIRLQKFNKPLEDWRPIKFKLRTGNFTDVIDPNGLNIIDYLEVSKDFFEVGGLLTEIFNALDGGVAVVAIQKPRGRETGIGGERTLDKARLYLSISSGVLTIVKGKIWAADIINPNGMYIQFKLGGGANFKTEGPWKR</sequence>